<protein>
    <submittedName>
        <fullName evidence="2">Uncharacterized protein</fullName>
    </submittedName>
</protein>
<feature type="compositionally biased region" description="Basic and acidic residues" evidence="1">
    <location>
        <begin position="388"/>
        <end position="406"/>
    </location>
</feature>
<dbReference type="EMBL" id="CABWLC010000004">
    <property type="protein sequence ID" value="VXA81967.1"/>
    <property type="molecule type" value="Genomic_DNA"/>
</dbReference>
<feature type="region of interest" description="Disordered" evidence="1">
    <location>
        <begin position="337"/>
        <end position="426"/>
    </location>
</feature>
<organism evidence="2 3">
    <name type="scientific">Aeromonas veronii</name>
    <dbReference type="NCBI Taxonomy" id="654"/>
    <lineage>
        <taxon>Bacteria</taxon>
        <taxon>Pseudomonadati</taxon>
        <taxon>Pseudomonadota</taxon>
        <taxon>Gammaproteobacteria</taxon>
        <taxon>Aeromonadales</taxon>
        <taxon>Aeromonadaceae</taxon>
        <taxon>Aeromonas</taxon>
    </lineage>
</organism>
<accession>A0A653KSA6</accession>
<name>A0A653KSA6_AERVE</name>
<sequence>MAKHHGVQGEVLLELGQQRQAGRARQRGQLLLWLLGVLQHFGAAQQLVDAGQIAAQELHRRQQGFRVVLLEIGELQLIAKGLQRPVDALVMGVGLVHQNGVTEPLARLGELQEYLLKSFQYDALLELRFQPAVGVVAGGGALVNFQRQQVEAQQAGKLGARRMAAAQAGIEGRFGEGQRAHQIDVELGQIVANGLGAVLVRREEAGLFQQVAAKGEVALGQLLVQGLVGQQPEPDKRDQPVPEGASAEGQRLVEEIRCLGGTQHGVDGDQQRAKTDSGVAGTERSHHHEDKGGAGQPDGKQPGGGVEILHAQGRKHEADERHGEVFEPSPQAVVGFGDGARHYPEGEQHGELDIAGGQGEGEQTENGQQHLEGEVDVTIGQQSAQQAREIHRHETGTTLERNEGRMLPRQARSGPDLDQGRFASYP</sequence>
<evidence type="ECO:0000256" key="1">
    <source>
        <dbReference type="SAM" id="MobiDB-lite"/>
    </source>
</evidence>
<feature type="compositionally biased region" description="Basic and acidic residues" evidence="1">
    <location>
        <begin position="266"/>
        <end position="275"/>
    </location>
</feature>
<reference evidence="2 3" key="1">
    <citation type="submission" date="2019-10" db="EMBL/GenBank/DDBJ databases">
        <authorList>
            <person name="Karimi E."/>
        </authorList>
    </citation>
    <scope>NUCLEOTIDE SEQUENCE [LARGE SCALE GENOMIC DNA]</scope>
    <source>
        <strain evidence="2">Aeromonas sp. 8C</strain>
    </source>
</reference>
<gene>
    <name evidence="2" type="ORF">AERO8C_120443</name>
</gene>
<feature type="compositionally biased region" description="Basic and acidic residues" evidence="1">
    <location>
        <begin position="283"/>
        <end position="292"/>
    </location>
</feature>
<feature type="compositionally biased region" description="Gly residues" evidence="1">
    <location>
        <begin position="293"/>
        <end position="306"/>
    </location>
</feature>
<dbReference type="AlphaFoldDB" id="A0A653KSA6"/>
<feature type="compositionally biased region" description="Basic and acidic residues" evidence="1">
    <location>
        <begin position="339"/>
        <end position="352"/>
    </location>
</feature>
<dbReference type="Proteomes" id="UP000439123">
    <property type="component" value="Unassembled WGS sequence"/>
</dbReference>
<proteinExistence type="predicted"/>
<evidence type="ECO:0000313" key="3">
    <source>
        <dbReference type="Proteomes" id="UP000439123"/>
    </source>
</evidence>
<evidence type="ECO:0000313" key="2">
    <source>
        <dbReference type="EMBL" id="VXA81967.1"/>
    </source>
</evidence>
<feature type="region of interest" description="Disordered" evidence="1">
    <location>
        <begin position="262"/>
        <end position="306"/>
    </location>
</feature>